<evidence type="ECO:0000259" key="4">
    <source>
        <dbReference type="Pfam" id="PF16656"/>
    </source>
</evidence>
<dbReference type="GO" id="GO:0046872">
    <property type="term" value="F:metal ion binding"/>
    <property type="evidence" value="ECO:0007669"/>
    <property type="project" value="InterPro"/>
</dbReference>
<dbReference type="GO" id="GO:0003993">
    <property type="term" value="F:acid phosphatase activity"/>
    <property type="evidence" value="ECO:0007669"/>
    <property type="project" value="InterPro"/>
</dbReference>
<keyword evidence="6" id="KW-1185">Reference proteome</keyword>
<dbReference type="EMBL" id="AUPZ01000002">
    <property type="protein sequence ID" value="EQB40524.1"/>
    <property type="molecule type" value="Genomic_DNA"/>
</dbReference>
<dbReference type="Proteomes" id="UP000015520">
    <property type="component" value="Unassembled WGS sequence"/>
</dbReference>
<name>T0KU54_9BACT</name>
<dbReference type="Pfam" id="PF16656">
    <property type="entry name" value="Pur_ac_phosph_N"/>
    <property type="match status" value="1"/>
</dbReference>
<dbReference type="PATRIC" id="fig|1172190.3.peg.313"/>
<gene>
    <name evidence="5" type="ORF">M947_01615</name>
</gene>
<evidence type="ECO:0000256" key="2">
    <source>
        <dbReference type="SAM" id="Phobius"/>
    </source>
</evidence>
<comment type="caution">
    <text evidence="5">The sequence shown here is derived from an EMBL/GenBank/DDBJ whole genome shotgun (WGS) entry which is preliminary data.</text>
</comment>
<keyword evidence="2" id="KW-1133">Transmembrane helix</keyword>
<dbReference type="Gene3D" id="3.60.21.10">
    <property type="match status" value="1"/>
</dbReference>
<proteinExistence type="predicted"/>
<evidence type="ECO:0008006" key="7">
    <source>
        <dbReference type="Google" id="ProtNLM"/>
    </source>
</evidence>
<dbReference type="Pfam" id="PF00149">
    <property type="entry name" value="Metallophos"/>
    <property type="match status" value="1"/>
</dbReference>
<dbReference type="PANTHER" id="PTHR22953">
    <property type="entry name" value="ACID PHOSPHATASE RELATED"/>
    <property type="match status" value="1"/>
</dbReference>
<dbReference type="OrthoDB" id="9804511at2"/>
<keyword evidence="2" id="KW-0812">Transmembrane</keyword>
<evidence type="ECO:0000313" key="6">
    <source>
        <dbReference type="Proteomes" id="UP000015520"/>
    </source>
</evidence>
<dbReference type="RefSeq" id="WP_021286604.1">
    <property type="nucleotide sequence ID" value="NZ_AUPZ01000002.1"/>
</dbReference>
<dbReference type="SUPFAM" id="SSF56300">
    <property type="entry name" value="Metallo-dependent phosphatases"/>
    <property type="match status" value="1"/>
</dbReference>
<sequence>MKSFFKTVLKLVFIAVLLYGIGRFGIITYDSHVFVPRAPYTVMQTQDSITIKWHTPEFEVGSIEYGFFSDSLDNTLKDAKKTKKHSITISGLNECTKYYYKVLSASMSIDNEDRSFRTLCKEKETQRLWVIGDSGKATADQTKVYTAMLDYIEHDFNNLDMWILLGNNAYNNGSQKQYNESFFKPYAKLLKRFTPWAVIGKYDAKRWAFYNIFDFPTKGESGGVPSGSEKFYSVESGNLHLVMLDSEMYRIDKNSDLAAWLREDLKKNTKPWVIVALHTPPYTDGGHNSDSHSKIKKIRENLVPIFDEFGVDLVLSGNSHGYERSKLMVNHIGKSDTLGKHNIVQDAKSCYTKPIKPSKNSGTIYQVCGSSSKLDNASLEHPALPFAFNQMGSLIIDITPTTLNSKFLSIDGEILDEFVIKKDKSSCK</sequence>
<dbReference type="Gene3D" id="2.60.40.380">
    <property type="entry name" value="Purple acid phosphatase-like, N-terminal"/>
    <property type="match status" value="1"/>
</dbReference>
<organism evidence="5 6">
    <name type="scientific">Sulfurimonas hongkongensis</name>
    <dbReference type="NCBI Taxonomy" id="1172190"/>
    <lineage>
        <taxon>Bacteria</taxon>
        <taxon>Pseudomonadati</taxon>
        <taxon>Campylobacterota</taxon>
        <taxon>Epsilonproteobacteria</taxon>
        <taxon>Campylobacterales</taxon>
        <taxon>Sulfurimonadaceae</taxon>
        <taxon>Sulfurimonas</taxon>
    </lineage>
</organism>
<dbReference type="SUPFAM" id="SSF49363">
    <property type="entry name" value="Purple acid phosphatase, N-terminal domain"/>
    <property type="match status" value="1"/>
</dbReference>
<feature type="domain" description="Purple acid phosphatase N-terminal" evidence="4">
    <location>
        <begin position="44"/>
        <end position="118"/>
    </location>
</feature>
<dbReference type="InterPro" id="IPR008963">
    <property type="entry name" value="Purple_acid_Pase-like_N"/>
</dbReference>
<reference evidence="5 6" key="1">
    <citation type="submission" date="2013-07" db="EMBL/GenBank/DDBJ databases">
        <title>Sulfurimonas hongkongensis AST-10 Genome Sequencing.</title>
        <authorList>
            <person name="Cai L."/>
            <person name="Zhang T."/>
        </authorList>
    </citation>
    <scope>NUCLEOTIDE SEQUENCE [LARGE SCALE GENOMIC DNA]</scope>
    <source>
        <strain evidence="5 6">AST-10</strain>
    </source>
</reference>
<dbReference type="PANTHER" id="PTHR22953:SF153">
    <property type="entry name" value="PURPLE ACID PHOSPHATASE"/>
    <property type="match status" value="1"/>
</dbReference>
<evidence type="ECO:0000256" key="1">
    <source>
        <dbReference type="ARBA" id="ARBA00022729"/>
    </source>
</evidence>
<evidence type="ECO:0000259" key="3">
    <source>
        <dbReference type="Pfam" id="PF00149"/>
    </source>
</evidence>
<dbReference type="InterPro" id="IPR029052">
    <property type="entry name" value="Metallo-depent_PP-like"/>
</dbReference>
<feature type="domain" description="Calcineurin-like phosphoesterase" evidence="3">
    <location>
        <begin position="127"/>
        <end position="321"/>
    </location>
</feature>
<dbReference type="InterPro" id="IPR015914">
    <property type="entry name" value="PAPs_N"/>
</dbReference>
<dbReference type="STRING" id="1172190.M947_01615"/>
<dbReference type="InterPro" id="IPR004843">
    <property type="entry name" value="Calcineurin-like_PHP"/>
</dbReference>
<keyword evidence="2" id="KW-0472">Membrane</keyword>
<accession>T0KU54</accession>
<dbReference type="InterPro" id="IPR039331">
    <property type="entry name" value="PAPs-like"/>
</dbReference>
<evidence type="ECO:0000313" key="5">
    <source>
        <dbReference type="EMBL" id="EQB40524.1"/>
    </source>
</evidence>
<dbReference type="AlphaFoldDB" id="T0KU54"/>
<protein>
    <recommendedName>
        <fullName evidence="7">Calcineurin-like phosphoesterase domain-containing protein</fullName>
    </recommendedName>
</protein>
<dbReference type="eggNOG" id="COG1409">
    <property type="taxonomic scope" value="Bacteria"/>
</dbReference>
<feature type="transmembrane region" description="Helical" evidence="2">
    <location>
        <begin position="7"/>
        <end position="29"/>
    </location>
</feature>
<keyword evidence="1" id="KW-0732">Signal</keyword>